<dbReference type="PANTHER" id="PTHR11848">
    <property type="entry name" value="TGF-BETA FAMILY"/>
    <property type="match status" value="1"/>
</dbReference>
<dbReference type="SUPFAM" id="SSF57501">
    <property type="entry name" value="Cystine-knot cytokines"/>
    <property type="match status" value="1"/>
</dbReference>
<evidence type="ECO:0000256" key="3">
    <source>
        <dbReference type="ARBA" id="ARBA00022525"/>
    </source>
</evidence>
<evidence type="ECO:0000259" key="9">
    <source>
        <dbReference type="PROSITE" id="PS51362"/>
    </source>
</evidence>
<dbReference type="GO" id="GO:0005125">
    <property type="term" value="F:cytokine activity"/>
    <property type="evidence" value="ECO:0007669"/>
    <property type="project" value="TreeGrafter"/>
</dbReference>
<dbReference type="GO" id="GO:0008083">
    <property type="term" value="F:growth factor activity"/>
    <property type="evidence" value="ECO:0007669"/>
    <property type="project" value="UniProtKB-KW"/>
</dbReference>
<accession>A0A5A9PUP2</accession>
<dbReference type="InterPro" id="IPR017948">
    <property type="entry name" value="TGFb_CS"/>
</dbReference>
<evidence type="ECO:0000313" key="11">
    <source>
        <dbReference type="Proteomes" id="UP000324632"/>
    </source>
</evidence>
<sequence>MCEGKSLGEIPYPEDAAFIQKELQNIKEEDNNDDKLESFLGLMKEDFLKKLNLSGVPQEHRKVQPPQFMMELYNKYASDKTSIPRSDVIRSFLVQDVTYSVRHGNKTQHRLLFNISIPSHEEMTLVQLRLFTLWDGDKTVNSDLYISVNVYYVEYGHIHFLDGRHVNDAMNTWEAFDVTRAARSWQESGHGAGELQVELEQDSDSLKDGWLDINLGLEDNASAVLIVFSDDLGNRKEESVKEVMEMIIHEREVEFLSNRVQVDQHPRRKRKAKNNYCRRTSLKVIFKDIGWDKWIVAPPEYEAYECKGVCNFPLTDELTPSKHAIIQTLVNLSNPKKANMACCVPTKLDPITVMYQERGVITVRHLYEEMKVAECGCR</sequence>
<dbReference type="GO" id="GO:0072359">
    <property type="term" value="P:circulatory system development"/>
    <property type="evidence" value="ECO:0007669"/>
    <property type="project" value="UniProtKB-ARBA"/>
</dbReference>
<gene>
    <name evidence="10" type="ORF">E1301_Tti010360</name>
</gene>
<evidence type="ECO:0000256" key="4">
    <source>
        <dbReference type="ARBA" id="ARBA00022729"/>
    </source>
</evidence>
<dbReference type="GO" id="GO:0005615">
    <property type="term" value="C:extracellular space"/>
    <property type="evidence" value="ECO:0007669"/>
    <property type="project" value="TreeGrafter"/>
</dbReference>
<comment type="similarity">
    <text evidence="2 8">Belongs to the TGF-beta family.</text>
</comment>
<dbReference type="PRINTS" id="PR00669">
    <property type="entry name" value="INHIBINA"/>
</dbReference>
<proteinExistence type="inferred from homology"/>
<feature type="domain" description="TGF-beta family profile" evidence="9">
    <location>
        <begin position="267"/>
        <end position="378"/>
    </location>
</feature>
<comment type="subcellular location">
    <subcellularLocation>
        <location evidence="1">Secreted</location>
    </subcellularLocation>
</comment>
<keyword evidence="3" id="KW-0964">Secreted</keyword>
<dbReference type="Pfam" id="PF00019">
    <property type="entry name" value="TGF_beta"/>
    <property type="match status" value="1"/>
</dbReference>
<evidence type="ECO:0000256" key="6">
    <source>
        <dbReference type="ARBA" id="ARBA00023157"/>
    </source>
</evidence>
<dbReference type="FunFam" id="2.10.90.10:FF:000001">
    <property type="entry name" value="Bone morphogenetic protein 4"/>
    <property type="match status" value="1"/>
</dbReference>
<organism evidence="10 11">
    <name type="scientific">Triplophysa tibetana</name>
    <dbReference type="NCBI Taxonomy" id="1572043"/>
    <lineage>
        <taxon>Eukaryota</taxon>
        <taxon>Metazoa</taxon>
        <taxon>Chordata</taxon>
        <taxon>Craniata</taxon>
        <taxon>Vertebrata</taxon>
        <taxon>Euteleostomi</taxon>
        <taxon>Actinopterygii</taxon>
        <taxon>Neopterygii</taxon>
        <taxon>Teleostei</taxon>
        <taxon>Ostariophysi</taxon>
        <taxon>Cypriniformes</taxon>
        <taxon>Nemacheilidae</taxon>
        <taxon>Triplophysa</taxon>
    </lineage>
</organism>
<dbReference type="PROSITE" id="PS00250">
    <property type="entry name" value="TGF_BETA_1"/>
    <property type="match status" value="1"/>
</dbReference>
<dbReference type="CDD" id="cd19400">
    <property type="entry name" value="TGF_beta_BMP9"/>
    <property type="match status" value="1"/>
</dbReference>
<keyword evidence="5 8" id="KW-0339">Growth factor</keyword>
<dbReference type="Proteomes" id="UP000324632">
    <property type="component" value="Chromosome 1"/>
</dbReference>
<name>A0A5A9PUP2_9TELE</name>
<dbReference type="AlphaFoldDB" id="A0A5A9PUP2"/>
<dbReference type="Pfam" id="PF00688">
    <property type="entry name" value="TGFb_propeptide"/>
    <property type="match status" value="1"/>
</dbReference>
<evidence type="ECO:0000313" key="10">
    <source>
        <dbReference type="EMBL" id="KAA0725478.1"/>
    </source>
</evidence>
<dbReference type="InterPro" id="IPR015615">
    <property type="entry name" value="TGF-beta-rel"/>
</dbReference>
<evidence type="ECO:0000256" key="5">
    <source>
        <dbReference type="ARBA" id="ARBA00023030"/>
    </source>
</evidence>
<keyword evidence="4" id="KW-0732">Signal</keyword>
<dbReference type="GO" id="GO:0035239">
    <property type="term" value="P:tube morphogenesis"/>
    <property type="evidence" value="ECO:0007669"/>
    <property type="project" value="UniProtKB-ARBA"/>
</dbReference>
<dbReference type="InterPro" id="IPR001839">
    <property type="entry name" value="TGF-b_C"/>
</dbReference>
<keyword evidence="6" id="KW-1015">Disulfide bond</keyword>
<dbReference type="EMBL" id="SOYY01000001">
    <property type="protein sequence ID" value="KAA0725478.1"/>
    <property type="molecule type" value="Genomic_DNA"/>
</dbReference>
<comment type="caution">
    <text evidence="10">The sequence shown here is derived from an EMBL/GenBank/DDBJ whole genome shotgun (WGS) entry which is preliminary data.</text>
</comment>
<dbReference type="InterPro" id="IPR001111">
    <property type="entry name" value="TGF-b_propeptide"/>
</dbReference>
<dbReference type="PANTHER" id="PTHR11848:SF157">
    <property type="entry name" value="GROWTH_DIFFERENTIATION FACTOR 2"/>
    <property type="match status" value="1"/>
</dbReference>
<protein>
    <submittedName>
        <fullName evidence="10">Growth/differentiation factor 2</fullName>
    </submittedName>
</protein>
<dbReference type="Gene3D" id="2.10.90.10">
    <property type="entry name" value="Cystine-knot cytokines"/>
    <property type="match status" value="1"/>
</dbReference>
<keyword evidence="11" id="KW-1185">Reference proteome</keyword>
<dbReference type="SMART" id="SM00204">
    <property type="entry name" value="TGFB"/>
    <property type="match status" value="1"/>
</dbReference>
<dbReference type="InterPro" id="IPR029034">
    <property type="entry name" value="Cystine-knot_cytokine"/>
</dbReference>
<evidence type="ECO:0000256" key="7">
    <source>
        <dbReference type="ARBA" id="ARBA00023180"/>
    </source>
</evidence>
<dbReference type="Gene3D" id="2.60.120.970">
    <property type="match status" value="1"/>
</dbReference>
<evidence type="ECO:0000256" key="2">
    <source>
        <dbReference type="ARBA" id="ARBA00006656"/>
    </source>
</evidence>
<dbReference type="GO" id="GO:0030509">
    <property type="term" value="P:BMP signaling pathway"/>
    <property type="evidence" value="ECO:0007669"/>
    <property type="project" value="TreeGrafter"/>
</dbReference>
<evidence type="ECO:0000256" key="8">
    <source>
        <dbReference type="RuleBase" id="RU000354"/>
    </source>
</evidence>
<reference evidence="10 11" key="1">
    <citation type="journal article" date="2019" name="Mol. Ecol. Resour.">
        <title>Chromosome-level genome assembly of Triplophysa tibetana, a fish adapted to the harsh high-altitude environment of the Tibetan Plateau.</title>
        <authorList>
            <person name="Yang X."/>
            <person name="Liu H."/>
            <person name="Ma Z."/>
            <person name="Zou Y."/>
            <person name="Zou M."/>
            <person name="Mao Y."/>
            <person name="Li X."/>
            <person name="Wang H."/>
            <person name="Chen T."/>
            <person name="Wang W."/>
            <person name="Yang R."/>
        </authorList>
    </citation>
    <scope>NUCLEOTIDE SEQUENCE [LARGE SCALE GENOMIC DNA]</scope>
    <source>
        <strain evidence="10">TTIB1903HZAU</strain>
        <tissue evidence="10">Muscle</tissue>
    </source>
</reference>
<evidence type="ECO:0000256" key="1">
    <source>
        <dbReference type="ARBA" id="ARBA00004613"/>
    </source>
</evidence>
<dbReference type="PROSITE" id="PS51362">
    <property type="entry name" value="TGF_BETA_2"/>
    <property type="match status" value="1"/>
</dbReference>
<keyword evidence="7" id="KW-0325">Glycoprotein</keyword>